<organism evidence="2 3">
    <name type="scientific">Armillaria ostoyae</name>
    <name type="common">Armillaria root rot fungus</name>
    <dbReference type="NCBI Taxonomy" id="47428"/>
    <lineage>
        <taxon>Eukaryota</taxon>
        <taxon>Fungi</taxon>
        <taxon>Dikarya</taxon>
        <taxon>Basidiomycota</taxon>
        <taxon>Agaricomycotina</taxon>
        <taxon>Agaricomycetes</taxon>
        <taxon>Agaricomycetidae</taxon>
        <taxon>Agaricales</taxon>
        <taxon>Marasmiineae</taxon>
        <taxon>Physalacriaceae</taxon>
        <taxon>Armillaria</taxon>
    </lineage>
</organism>
<dbReference type="OrthoDB" id="2850612at2759"/>
<dbReference type="EMBL" id="FUEG01000010">
    <property type="protein sequence ID" value="SJL09426.1"/>
    <property type="molecule type" value="Genomic_DNA"/>
</dbReference>
<keyword evidence="3" id="KW-1185">Reference proteome</keyword>
<dbReference type="OMA" id="REPICSI"/>
<protein>
    <submittedName>
        <fullName evidence="2">Uncharacterized protein</fullName>
    </submittedName>
</protein>
<dbReference type="Proteomes" id="UP000219338">
    <property type="component" value="Unassembled WGS sequence"/>
</dbReference>
<proteinExistence type="predicted"/>
<feature type="region of interest" description="Disordered" evidence="1">
    <location>
        <begin position="1"/>
        <end position="24"/>
    </location>
</feature>
<dbReference type="PANTHER" id="PTHR33266">
    <property type="entry name" value="CHROMOSOME 15, WHOLE GENOME SHOTGUN SEQUENCE"/>
    <property type="match status" value="1"/>
</dbReference>
<gene>
    <name evidence="2" type="ORF">ARMOST_12804</name>
</gene>
<dbReference type="STRING" id="47428.A0A284RKY9"/>
<dbReference type="AlphaFoldDB" id="A0A284RKY9"/>
<evidence type="ECO:0000256" key="1">
    <source>
        <dbReference type="SAM" id="MobiDB-lite"/>
    </source>
</evidence>
<feature type="compositionally biased region" description="Polar residues" evidence="1">
    <location>
        <begin position="1"/>
        <end position="11"/>
    </location>
</feature>
<evidence type="ECO:0000313" key="3">
    <source>
        <dbReference type="Proteomes" id="UP000219338"/>
    </source>
</evidence>
<name>A0A284RKY9_ARMOS</name>
<dbReference type="PANTHER" id="PTHR33266:SF1">
    <property type="entry name" value="F-BOX DOMAIN-CONTAINING PROTEIN"/>
    <property type="match status" value="1"/>
</dbReference>
<sequence length="873" mass="98130">MMKRSPNSTPNNLPPAKRGKFPPLPEEDLKVLTKRMVCISFTLPPGSPFTAEDTSRLNLFWAALYTGLGLINHKFQGQLKEPTYVDWADLLNDQGSGLYEILDRLAKEPVLERDWKPLLTFPGLRRPSAPPGSKTPLQTAFSTLYKSSSTATMMSWSREFQGSGVKALEQHIWHYLVVESVPYPYTAFMSITQSSGMGKSRLIDEFSKTHFVIPLNLRDPSSIGFPPSDKEVYSYLTSSEANSVPHICRFLVALFRRTKETVNTLKLECSDESLREPSTLASAFRDCMTDGQSTSGPGDFRTDFFKDVVDATRKNKHAPAIGATELEDAYQDLEDAICNDSDMSHRCMPKIYIMWDDVHYLGKGLCSELHLQREPICSILERVLFILRRKNLFSFFVSTSGRPSPLVPTFHIHPSTVIMPEIPPESVPPFTDFGFDHLMAGRQVGKIGAQTLANVTKLEYVVHMGRPLWGVIYNVGSKNVKMNIFGFAQTKLLGQPSEDVTAWTLSPDQLFACLSQRLALELDSRTPADLLKEQNLVENHMRVCLKIGSGFEDPVTTSSSEPILSEASSLFARLSRDFSMPEALKKIFSEFPIKHERQGALLMLVMFTIARDSAIPRYHEWYTSIPIVSVPSFFEQLFAEDISDMLPSRVARTHEPRSFKDVFSRANMHFNHCVKRHDAGMLTRSMLLGFIARGAAIVHQPGVDIIVPFLFYDLMLVKWNVGFILAKVDGGAVPRAKLFDTMDPFVLGLFEDGEPTVPIIRIVFALGVAKEKAKLVRMPYHVQDDVTSYDFWCAGMSPEILKPAATAPSWIWDGLLAASCGWAKIYDAESEEKTAYRRQQNPLAVGDTEHWNQFMDAGLGEMKAEDYLKDFSD</sequence>
<evidence type="ECO:0000313" key="2">
    <source>
        <dbReference type="EMBL" id="SJL09426.1"/>
    </source>
</evidence>
<accession>A0A284RKY9</accession>
<reference evidence="3" key="1">
    <citation type="journal article" date="2017" name="Nat. Ecol. Evol.">
        <title>Genome expansion and lineage-specific genetic innovations in the forest pathogenic fungi Armillaria.</title>
        <authorList>
            <person name="Sipos G."/>
            <person name="Prasanna A.N."/>
            <person name="Walter M.C."/>
            <person name="O'Connor E."/>
            <person name="Balint B."/>
            <person name="Krizsan K."/>
            <person name="Kiss B."/>
            <person name="Hess J."/>
            <person name="Varga T."/>
            <person name="Slot J."/>
            <person name="Riley R."/>
            <person name="Boka B."/>
            <person name="Rigling D."/>
            <person name="Barry K."/>
            <person name="Lee J."/>
            <person name="Mihaltcheva S."/>
            <person name="LaButti K."/>
            <person name="Lipzen A."/>
            <person name="Waldron R."/>
            <person name="Moloney N.M."/>
            <person name="Sperisen C."/>
            <person name="Kredics L."/>
            <person name="Vagvoelgyi C."/>
            <person name="Patrignani A."/>
            <person name="Fitzpatrick D."/>
            <person name="Nagy I."/>
            <person name="Doyle S."/>
            <person name="Anderson J.B."/>
            <person name="Grigoriev I.V."/>
            <person name="Gueldener U."/>
            <person name="Muensterkoetter M."/>
            <person name="Nagy L.G."/>
        </authorList>
    </citation>
    <scope>NUCLEOTIDE SEQUENCE [LARGE SCALE GENOMIC DNA]</scope>
    <source>
        <strain evidence="3">C18/9</strain>
    </source>
</reference>